<evidence type="ECO:0000256" key="1">
    <source>
        <dbReference type="SAM" id="MobiDB-lite"/>
    </source>
</evidence>
<reference evidence="2 3" key="1">
    <citation type="submission" date="2024-09" db="EMBL/GenBank/DDBJ databases">
        <authorList>
            <person name="Sun Q."/>
            <person name="Mori K."/>
        </authorList>
    </citation>
    <scope>NUCLEOTIDE SEQUENCE [LARGE SCALE GENOMIC DNA]</scope>
    <source>
        <strain evidence="2 3">TISTR 1856</strain>
    </source>
</reference>
<dbReference type="SUPFAM" id="SSF50346">
    <property type="entry name" value="PRC-barrel domain"/>
    <property type="match status" value="1"/>
</dbReference>
<accession>A0ABV5LU54</accession>
<dbReference type="InterPro" id="IPR014747">
    <property type="entry name" value="Bac_photo_RC_H_C"/>
</dbReference>
<evidence type="ECO:0008006" key="4">
    <source>
        <dbReference type="Google" id="ProtNLM"/>
    </source>
</evidence>
<dbReference type="RefSeq" id="WP_380138856.1">
    <property type="nucleotide sequence ID" value="NZ_JBHLUI010000010.1"/>
</dbReference>
<sequence length="145" mass="15646">MPITDDQAFLVARSAAYDRDGREIGPVSGIYYDDHTGRPEWVTVTCRSSDATDAAAVEDGPDRFIPLASASYARGRLHLDVTVQQVHEAPVLTSGDHLDGQAETALYLHYGLSPAGDTAVDPDSGRTPRTEDDLDAHSLLPPTER</sequence>
<keyword evidence="3" id="KW-1185">Reference proteome</keyword>
<name>A0ABV5LU54_9ACTN</name>
<feature type="region of interest" description="Disordered" evidence="1">
    <location>
        <begin position="117"/>
        <end position="145"/>
    </location>
</feature>
<dbReference type="Proteomes" id="UP001589748">
    <property type="component" value="Unassembled WGS sequence"/>
</dbReference>
<comment type="caution">
    <text evidence="2">The sequence shown here is derived from an EMBL/GenBank/DDBJ whole genome shotgun (WGS) entry which is preliminary data.</text>
</comment>
<dbReference type="Gene3D" id="3.90.50.10">
    <property type="entry name" value="Photosynthetic Reaction Center, subunit H, domain 2"/>
    <property type="match status" value="1"/>
</dbReference>
<evidence type="ECO:0000313" key="2">
    <source>
        <dbReference type="EMBL" id="MFB9377594.1"/>
    </source>
</evidence>
<protein>
    <recommendedName>
        <fullName evidence="4">PRC-barrel domain protein</fullName>
    </recommendedName>
</protein>
<organism evidence="2 3">
    <name type="scientific">Kineococcus gynurae</name>
    <dbReference type="NCBI Taxonomy" id="452979"/>
    <lineage>
        <taxon>Bacteria</taxon>
        <taxon>Bacillati</taxon>
        <taxon>Actinomycetota</taxon>
        <taxon>Actinomycetes</taxon>
        <taxon>Kineosporiales</taxon>
        <taxon>Kineosporiaceae</taxon>
        <taxon>Kineococcus</taxon>
    </lineage>
</organism>
<proteinExistence type="predicted"/>
<gene>
    <name evidence="2" type="ORF">ACFFVI_11505</name>
</gene>
<dbReference type="EMBL" id="JBHMDM010000005">
    <property type="protein sequence ID" value="MFB9377594.1"/>
    <property type="molecule type" value="Genomic_DNA"/>
</dbReference>
<dbReference type="InterPro" id="IPR011033">
    <property type="entry name" value="PRC_barrel-like_sf"/>
</dbReference>
<evidence type="ECO:0000313" key="3">
    <source>
        <dbReference type="Proteomes" id="UP001589748"/>
    </source>
</evidence>